<dbReference type="GO" id="GO:0005666">
    <property type="term" value="C:RNA polymerase III complex"/>
    <property type="evidence" value="ECO:0007669"/>
    <property type="project" value="TreeGrafter"/>
</dbReference>
<sequence>MEENTRRLEVLSSSEEDITCRTFIFRNEDHTFGNALRYIISKNPEVEYCGYSVPHPSIHDINFRIQTKGAAATDILKKGLEDLQTLCDHMNKTFQNALEEYKGTKMDGIEQALQEMDA</sequence>
<dbReference type="InterPro" id="IPR022905">
    <property type="entry name" value="Rpo11-like"/>
</dbReference>
<reference evidence="9" key="1">
    <citation type="journal article" date="2020" name="bioRxiv">
        <title>Chromosome-level reference genome of the European wasp spider Argiope bruennichi: a resource for studies on range expansion and evolutionary adaptation.</title>
        <authorList>
            <person name="Sheffer M.M."/>
            <person name="Hoppe A."/>
            <person name="Krehenwinkel H."/>
            <person name="Uhl G."/>
            <person name="Kuss A.W."/>
            <person name="Jensen L."/>
            <person name="Jensen C."/>
            <person name="Gillespie R.G."/>
            <person name="Hoff K.J."/>
            <person name="Prost S."/>
        </authorList>
    </citation>
    <scope>NUCLEOTIDE SEQUENCE</scope>
</reference>
<keyword evidence="5" id="KW-0539">Nucleus</keyword>
<dbReference type="GO" id="GO:0003677">
    <property type="term" value="F:DNA binding"/>
    <property type="evidence" value="ECO:0007669"/>
    <property type="project" value="InterPro"/>
</dbReference>
<dbReference type="Proteomes" id="UP000807504">
    <property type="component" value="Unassembled WGS sequence"/>
</dbReference>
<dbReference type="OrthoDB" id="510325at2759"/>
<dbReference type="PROSITE" id="PS01154">
    <property type="entry name" value="RNA_POL_L_13KD"/>
    <property type="match status" value="1"/>
</dbReference>
<gene>
    <name evidence="9" type="ORF">HNY73_021076</name>
</gene>
<evidence type="ECO:0000313" key="9">
    <source>
        <dbReference type="EMBL" id="KAF8768236.1"/>
    </source>
</evidence>
<organism evidence="9 10">
    <name type="scientific">Argiope bruennichi</name>
    <name type="common">Wasp spider</name>
    <name type="synonym">Aranea bruennichi</name>
    <dbReference type="NCBI Taxonomy" id="94029"/>
    <lineage>
        <taxon>Eukaryota</taxon>
        <taxon>Metazoa</taxon>
        <taxon>Ecdysozoa</taxon>
        <taxon>Arthropoda</taxon>
        <taxon>Chelicerata</taxon>
        <taxon>Arachnida</taxon>
        <taxon>Araneae</taxon>
        <taxon>Araneomorphae</taxon>
        <taxon>Entelegynae</taxon>
        <taxon>Araneoidea</taxon>
        <taxon>Araneidae</taxon>
        <taxon>Argiope</taxon>
    </lineage>
</organism>
<dbReference type="Gene3D" id="3.30.1360.10">
    <property type="entry name" value="RNA polymerase, RBP11-like subunit"/>
    <property type="match status" value="1"/>
</dbReference>
<evidence type="ECO:0000256" key="5">
    <source>
        <dbReference type="ARBA" id="ARBA00023242"/>
    </source>
</evidence>
<dbReference type="PANTHER" id="PTHR13946">
    <property type="entry name" value="DNA-DIRECTED RNA POLYMERASE I,II,III"/>
    <property type="match status" value="1"/>
</dbReference>
<evidence type="ECO:0000256" key="2">
    <source>
        <dbReference type="ARBA" id="ARBA00022079"/>
    </source>
</evidence>
<comment type="similarity">
    <text evidence="6">Belongs to the archaeal Rpo11/eukaryotic RPB11/RPC19 RNA polymerase subunit family.</text>
</comment>
<dbReference type="InterPro" id="IPR036603">
    <property type="entry name" value="RBP11-like"/>
</dbReference>
<dbReference type="OMA" id="MRIQMYD"/>
<dbReference type="GO" id="GO:0006383">
    <property type="term" value="P:transcription by RNA polymerase III"/>
    <property type="evidence" value="ECO:0007669"/>
    <property type="project" value="TreeGrafter"/>
</dbReference>
<keyword evidence="3 9" id="KW-0240">DNA-directed RNA polymerase</keyword>
<protein>
    <recommendedName>
        <fullName evidence="2">DNA-directed RNA polymerases I and III subunit RPAC2</fullName>
    </recommendedName>
    <alternativeName>
        <fullName evidence="7">DNA-directed RNA polymerase I subunit D</fullName>
    </alternativeName>
</protein>
<accession>A0A8T0EA50</accession>
<dbReference type="GO" id="GO:0003899">
    <property type="term" value="F:DNA-directed RNA polymerase activity"/>
    <property type="evidence" value="ECO:0007669"/>
    <property type="project" value="InterPro"/>
</dbReference>
<reference evidence="9" key="2">
    <citation type="submission" date="2020-06" db="EMBL/GenBank/DDBJ databases">
        <authorList>
            <person name="Sheffer M."/>
        </authorList>
    </citation>
    <scope>NUCLEOTIDE SEQUENCE</scope>
</reference>
<dbReference type="SUPFAM" id="SSF55257">
    <property type="entry name" value="RBP11-like subunits of RNA polymerase"/>
    <property type="match status" value="1"/>
</dbReference>
<dbReference type="AlphaFoldDB" id="A0A8T0EA50"/>
<evidence type="ECO:0000256" key="1">
    <source>
        <dbReference type="ARBA" id="ARBA00004123"/>
    </source>
</evidence>
<evidence type="ECO:0000256" key="7">
    <source>
        <dbReference type="ARBA" id="ARBA00031757"/>
    </source>
</evidence>
<keyword evidence="10" id="KW-1185">Reference proteome</keyword>
<evidence type="ECO:0000256" key="3">
    <source>
        <dbReference type="ARBA" id="ARBA00022478"/>
    </source>
</evidence>
<evidence type="ECO:0000259" key="8">
    <source>
        <dbReference type="Pfam" id="PF13656"/>
    </source>
</evidence>
<evidence type="ECO:0000256" key="4">
    <source>
        <dbReference type="ARBA" id="ARBA00023163"/>
    </source>
</evidence>
<dbReference type="GO" id="GO:0046983">
    <property type="term" value="F:protein dimerization activity"/>
    <property type="evidence" value="ECO:0007669"/>
    <property type="project" value="InterPro"/>
</dbReference>
<dbReference type="Pfam" id="PF13656">
    <property type="entry name" value="RNA_pol_L_2"/>
    <property type="match status" value="1"/>
</dbReference>
<dbReference type="PANTHER" id="PTHR13946:SF28">
    <property type="entry name" value="DNA-DIRECTED RNA POLYMERASES I AND III SUBUNIT RPAC2"/>
    <property type="match status" value="1"/>
</dbReference>
<dbReference type="GO" id="GO:0005736">
    <property type="term" value="C:RNA polymerase I complex"/>
    <property type="evidence" value="ECO:0007669"/>
    <property type="project" value="TreeGrafter"/>
</dbReference>
<dbReference type="InterPro" id="IPR009025">
    <property type="entry name" value="RBP11-like_dimer"/>
</dbReference>
<evidence type="ECO:0000256" key="6">
    <source>
        <dbReference type="ARBA" id="ARBA00025751"/>
    </source>
</evidence>
<dbReference type="CDD" id="cd07029">
    <property type="entry name" value="RNAP_I_III_AC19"/>
    <property type="match status" value="1"/>
</dbReference>
<dbReference type="InterPro" id="IPR008193">
    <property type="entry name" value="RNA_pol_Rpb11_13-16kDa_CS"/>
</dbReference>
<dbReference type="FunFam" id="3.30.1360.10:FF:000006">
    <property type="entry name" value="DNA-directed RNA polymerases I and III subunit RPAC2"/>
    <property type="match status" value="1"/>
</dbReference>
<dbReference type="InterPro" id="IPR033898">
    <property type="entry name" value="RNAP_AC19"/>
</dbReference>
<dbReference type="EMBL" id="JABXBU010002230">
    <property type="protein sequence ID" value="KAF8768236.1"/>
    <property type="molecule type" value="Genomic_DNA"/>
</dbReference>
<dbReference type="HAMAP" id="MF_00261">
    <property type="entry name" value="RNApol_arch_Rpo11"/>
    <property type="match status" value="1"/>
</dbReference>
<comment type="caution">
    <text evidence="9">The sequence shown here is derived from an EMBL/GenBank/DDBJ whole genome shotgun (WGS) entry which is preliminary data.</text>
</comment>
<evidence type="ECO:0000313" key="10">
    <source>
        <dbReference type="Proteomes" id="UP000807504"/>
    </source>
</evidence>
<proteinExistence type="inferred from homology"/>
<name>A0A8T0EA50_ARGBR</name>
<comment type="subcellular location">
    <subcellularLocation>
        <location evidence="1">Nucleus</location>
    </subcellularLocation>
</comment>
<keyword evidence="4" id="KW-0804">Transcription</keyword>
<dbReference type="GO" id="GO:0006362">
    <property type="term" value="P:transcription elongation by RNA polymerase I"/>
    <property type="evidence" value="ECO:0007669"/>
    <property type="project" value="TreeGrafter"/>
</dbReference>
<feature type="domain" description="DNA-directed RNA polymerase RBP11-like dimerisation" evidence="8">
    <location>
        <begin position="21"/>
        <end position="92"/>
    </location>
</feature>